<dbReference type="OMA" id="CVERPGF"/>
<dbReference type="AlphaFoldDB" id="A0A401NVW6"/>
<sequence length="161" mass="18600">MGGSQGKNAGCKGVQGGARSGYAWAANEEVLKKADVTQPDGNTELIRPKKLNNPVKDSKSYLELHRELVLSHKRGFVLQNKPELERVMIQRKYDLLREQEKAEQPRTDFEEELKKRYQKLQQYEQEQQKLEEEENVPEFVKVKESLRRTKIADTAEDGQIS</sequence>
<accession>A0A401NVW6</accession>
<feature type="region of interest" description="Disordered" evidence="3">
    <location>
        <begin position="35"/>
        <end position="55"/>
    </location>
</feature>
<feature type="coiled-coil region" evidence="2">
    <location>
        <begin position="106"/>
        <end position="133"/>
    </location>
</feature>
<dbReference type="OrthoDB" id="5963205at2759"/>
<evidence type="ECO:0000256" key="3">
    <source>
        <dbReference type="SAM" id="MobiDB-lite"/>
    </source>
</evidence>
<keyword evidence="1 2" id="KW-0175">Coiled coil</keyword>
<evidence type="ECO:0000313" key="5">
    <source>
        <dbReference type="Proteomes" id="UP000288216"/>
    </source>
</evidence>
<evidence type="ECO:0000256" key="2">
    <source>
        <dbReference type="SAM" id="Coils"/>
    </source>
</evidence>
<comment type="caution">
    <text evidence="4">The sequence shown here is derived from an EMBL/GenBank/DDBJ whole genome shotgun (WGS) entry which is preliminary data.</text>
</comment>
<evidence type="ECO:0000313" key="4">
    <source>
        <dbReference type="EMBL" id="GCB65020.1"/>
    </source>
</evidence>
<organism evidence="4 5">
    <name type="scientific">Scyliorhinus torazame</name>
    <name type="common">Cloudy catshark</name>
    <name type="synonym">Catulus torazame</name>
    <dbReference type="NCBI Taxonomy" id="75743"/>
    <lineage>
        <taxon>Eukaryota</taxon>
        <taxon>Metazoa</taxon>
        <taxon>Chordata</taxon>
        <taxon>Craniata</taxon>
        <taxon>Vertebrata</taxon>
        <taxon>Chondrichthyes</taxon>
        <taxon>Elasmobranchii</taxon>
        <taxon>Galeomorphii</taxon>
        <taxon>Galeoidea</taxon>
        <taxon>Carcharhiniformes</taxon>
        <taxon>Scyliorhinidae</taxon>
        <taxon>Scyliorhinus</taxon>
    </lineage>
</organism>
<gene>
    <name evidence="4" type="ORF">scyTo_0000365</name>
</gene>
<reference evidence="4 5" key="1">
    <citation type="journal article" date="2018" name="Nat. Ecol. Evol.">
        <title>Shark genomes provide insights into elasmobranch evolution and the origin of vertebrates.</title>
        <authorList>
            <person name="Hara Y"/>
            <person name="Yamaguchi K"/>
            <person name="Onimaru K"/>
            <person name="Kadota M"/>
            <person name="Koyanagi M"/>
            <person name="Keeley SD"/>
            <person name="Tatsumi K"/>
            <person name="Tanaka K"/>
            <person name="Motone F"/>
            <person name="Kageyama Y"/>
            <person name="Nozu R"/>
            <person name="Adachi N"/>
            <person name="Nishimura O"/>
            <person name="Nakagawa R"/>
            <person name="Tanegashima C"/>
            <person name="Kiyatake I"/>
            <person name="Matsumoto R"/>
            <person name="Murakumo K"/>
            <person name="Nishida K"/>
            <person name="Terakita A"/>
            <person name="Kuratani S"/>
            <person name="Sato K"/>
            <person name="Hyodo S Kuraku.S."/>
        </authorList>
    </citation>
    <scope>NUCLEOTIDE SEQUENCE [LARGE SCALE GENOMIC DNA]</scope>
</reference>
<dbReference type="InterPro" id="IPR009533">
    <property type="entry name" value="FAM107"/>
</dbReference>
<evidence type="ECO:0000256" key="1">
    <source>
        <dbReference type="ARBA" id="ARBA00023054"/>
    </source>
</evidence>
<name>A0A401NVW6_SCYTO</name>
<dbReference type="Pfam" id="PF06625">
    <property type="entry name" value="DUF1151"/>
    <property type="match status" value="1"/>
</dbReference>
<keyword evidence="5" id="KW-1185">Reference proteome</keyword>
<dbReference type="PANTHER" id="PTHR16768:SF7">
    <property type="entry name" value="PROTEIN FAM107B-LIKE"/>
    <property type="match status" value="1"/>
</dbReference>
<dbReference type="Proteomes" id="UP000288216">
    <property type="component" value="Unassembled WGS sequence"/>
</dbReference>
<dbReference type="PANTHER" id="PTHR16768">
    <property type="entry name" value="DOWN REGULATED IN RENAL CARCINOMA 1/TU3A"/>
    <property type="match status" value="1"/>
</dbReference>
<protein>
    <submittedName>
        <fullName evidence="4">Uncharacterized protein</fullName>
    </submittedName>
</protein>
<dbReference type="EMBL" id="BFAA01000067">
    <property type="protein sequence ID" value="GCB65020.1"/>
    <property type="molecule type" value="Genomic_DNA"/>
</dbReference>
<proteinExistence type="predicted"/>